<evidence type="ECO:0008006" key="3">
    <source>
        <dbReference type="Google" id="ProtNLM"/>
    </source>
</evidence>
<dbReference type="Pfam" id="PF04464">
    <property type="entry name" value="Glyphos_transf"/>
    <property type="match status" value="1"/>
</dbReference>
<name>A0ABX6JZG6_9MICO</name>
<dbReference type="SUPFAM" id="SSF53756">
    <property type="entry name" value="UDP-Glycosyltransferase/glycogen phosphorylase"/>
    <property type="match status" value="1"/>
</dbReference>
<sequence>MSFVPVQGTDELGPYTTFAGQTLERPFEIRVSIDSMDAHDGFLTIRGRFPATFTYGSRDLTLHVGEHSEALTDQGRYADTILHGQKLARARTFTARVPLHMVCGRLEFRLETKGEVSPPLPIHFNGPISKLSHKSHAYWAIPGTAILTSSAENSVQITPYSKLRHARAEGRRQLALRMLNTPEHRAIARLRLKYFLTRPSFRKRRIWMYADRIVKGGDNGEYAFRYAVTQRDGIEKHYVLQPGTTLATHFRDSSLPFLAFGTDKQRLHYLNAEVVFATRLGPAATFGLQQHSQGIRDLLNSRTVYMNHGLVVDKLDFALNVGYTGFDRICVVSEGERSNLTAPNYGYATQQVVSTGFARYDGLHSSPNRTILLAPTWRANLHRPQRGNATAEEHRAFRQTPYFHTFNSLINNPRLHQMLHDYDFRLVFLLHPNVGSQLSDFSSTSDRVEIHAATDDVSYEQLLTQANIMVTDYSGVQFDFAHMGKPLVYFHPPRSPHATARIHSATTVTHSDQLRRPKMSYSINCRRI</sequence>
<evidence type="ECO:0000313" key="2">
    <source>
        <dbReference type="Proteomes" id="UP000503441"/>
    </source>
</evidence>
<dbReference type="Proteomes" id="UP000503441">
    <property type="component" value="Chromosome"/>
</dbReference>
<protein>
    <recommendedName>
        <fullName evidence="3">CDP-Glycerol:Poly(Glycerophosphate) glycerophosphotransferase</fullName>
    </recommendedName>
</protein>
<keyword evidence="2" id="KW-1185">Reference proteome</keyword>
<evidence type="ECO:0000313" key="1">
    <source>
        <dbReference type="EMBL" id="QIM19306.1"/>
    </source>
</evidence>
<dbReference type="Gene3D" id="3.40.50.12580">
    <property type="match status" value="1"/>
</dbReference>
<proteinExistence type="predicted"/>
<gene>
    <name evidence="1" type="ORF">G7066_13335</name>
</gene>
<dbReference type="InterPro" id="IPR043148">
    <property type="entry name" value="TagF_C"/>
</dbReference>
<reference evidence="1 2" key="1">
    <citation type="submission" date="2020-03" db="EMBL/GenBank/DDBJ databases">
        <title>Leucobacter sp. nov., isolated from beetles.</title>
        <authorList>
            <person name="Hyun D.-W."/>
            <person name="Bae J.-W."/>
        </authorList>
    </citation>
    <scope>NUCLEOTIDE SEQUENCE [LARGE SCALE GENOMIC DNA]</scope>
    <source>
        <strain evidence="1 2">HDW9A</strain>
    </source>
</reference>
<dbReference type="EMBL" id="CP049933">
    <property type="protein sequence ID" value="QIM19306.1"/>
    <property type="molecule type" value="Genomic_DNA"/>
</dbReference>
<dbReference type="InterPro" id="IPR007554">
    <property type="entry name" value="Glycerophosphate_synth"/>
</dbReference>
<dbReference type="RefSeq" id="WP_166331549.1">
    <property type="nucleotide sequence ID" value="NZ_CP049933.1"/>
</dbReference>
<organism evidence="1 2">
    <name type="scientific">Leucobacter coleopterorum</name>
    <dbReference type="NCBI Taxonomy" id="2714933"/>
    <lineage>
        <taxon>Bacteria</taxon>
        <taxon>Bacillati</taxon>
        <taxon>Actinomycetota</taxon>
        <taxon>Actinomycetes</taxon>
        <taxon>Micrococcales</taxon>
        <taxon>Microbacteriaceae</taxon>
        <taxon>Leucobacter</taxon>
    </lineage>
</organism>
<accession>A0ABX6JZG6</accession>